<organism evidence="2 3">
    <name type="scientific">Streptomyces microflavus</name>
    <name type="common">Streptomyces lipmanii</name>
    <dbReference type="NCBI Taxonomy" id="1919"/>
    <lineage>
        <taxon>Bacteria</taxon>
        <taxon>Bacillati</taxon>
        <taxon>Actinomycetota</taxon>
        <taxon>Actinomycetes</taxon>
        <taxon>Kitasatosporales</taxon>
        <taxon>Streptomycetaceae</taxon>
        <taxon>Streptomyces</taxon>
    </lineage>
</organism>
<gene>
    <name evidence="2" type="ORF">G3I39_11640</name>
</gene>
<evidence type="ECO:0000259" key="1">
    <source>
        <dbReference type="Pfam" id="PF07287"/>
    </source>
</evidence>
<name>A0A6N9V8A6_STRMI</name>
<proteinExistence type="predicted"/>
<accession>A0A6N9V8A6</accession>
<dbReference type="EMBL" id="JAAGME010000453">
    <property type="protein sequence ID" value="NEB67692.1"/>
    <property type="molecule type" value="Genomic_DNA"/>
</dbReference>
<protein>
    <submittedName>
        <fullName evidence="2">DUF1446 domain-containing protein</fullName>
    </submittedName>
</protein>
<comment type="caution">
    <text evidence="2">The sequence shown here is derived from an EMBL/GenBank/DDBJ whole genome shotgun (WGS) entry which is preliminary data.</text>
</comment>
<dbReference type="AlphaFoldDB" id="A0A6N9V8A6"/>
<dbReference type="InterPro" id="IPR010839">
    <property type="entry name" value="AtuA_N"/>
</dbReference>
<reference evidence="2 3" key="1">
    <citation type="submission" date="2020-01" db="EMBL/GenBank/DDBJ databases">
        <title>Insect and environment-associated Actinomycetes.</title>
        <authorList>
            <person name="Currrie C."/>
            <person name="Chevrette M."/>
            <person name="Carlson C."/>
            <person name="Stubbendieck R."/>
            <person name="Wendt-Pienkowski E."/>
        </authorList>
    </citation>
    <scope>NUCLEOTIDE SEQUENCE [LARGE SCALE GENOMIC DNA]</scope>
    <source>
        <strain evidence="2 3">SID14438</strain>
    </source>
</reference>
<dbReference type="Pfam" id="PF07287">
    <property type="entry name" value="AtuA"/>
    <property type="match status" value="1"/>
</dbReference>
<dbReference type="Proteomes" id="UP000471648">
    <property type="component" value="Unassembled WGS sequence"/>
</dbReference>
<feature type="domain" description="Acyclic terpene utilisation N-terminal" evidence="1">
    <location>
        <begin position="2"/>
        <end position="90"/>
    </location>
</feature>
<feature type="non-terminal residue" evidence="2">
    <location>
        <position position="91"/>
    </location>
</feature>
<dbReference type="PANTHER" id="PTHR47585:SF1">
    <property type="entry name" value="DUF1446 DOMAIN-CONTAINING PROTEIN"/>
    <property type="match status" value="1"/>
</dbReference>
<sequence length="91" mass="9195">AHERGVRIVTNAGGLNPAGLAERIRQLAGRLGLPTRVAHVEGDDLSHRPGGWGEGVLTANAYLGGFGIAACLQAGADVVVTGRVTDAALVS</sequence>
<evidence type="ECO:0000313" key="3">
    <source>
        <dbReference type="Proteomes" id="UP000471648"/>
    </source>
</evidence>
<feature type="non-terminal residue" evidence="2">
    <location>
        <position position="1"/>
    </location>
</feature>
<dbReference type="PANTHER" id="PTHR47585">
    <property type="match status" value="1"/>
</dbReference>
<evidence type="ECO:0000313" key="2">
    <source>
        <dbReference type="EMBL" id="NEB67692.1"/>
    </source>
</evidence>
<dbReference type="RefSeq" id="WP_164357117.1">
    <property type="nucleotide sequence ID" value="NZ_JAAGME010000453.1"/>
</dbReference>